<dbReference type="VEuPathDB" id="FungiDB:AMAG_08192"/>
<evidence type="ECO:0000313" key="1">
    <source>
        <dbReference type="EMBL" id="KNE63025.1"/>
    </source>
</evidence>
<dbReference type="SUPFAM" id="SSF49562">
    <property type="entry name" value="C2 domain (Calcium/lipid-binding domain, CaLB)"/>
    <property type="match status" value="1"/>
</dbReference>
<dbReference type="Proteomes" id="UP000054350">
    <property type="component" value="Unassembled WGS sequence"/>
</dbReference>
<evidence type="ECO:0000313" key="2">
    <source>
        <dbReference type="Proteomes" id="UP000054350"/>
    </source>
</evidence>
<accession>A0A0L0SKX4</accession>
<name>A0A0L0SKX4_ALLM3</name>
<dbReference type="EMBL" id="GG745341">
    <property type="protein sequence ID" value="KNE63025.1"/>
    <property type="molecule type" value="Genomic_DNA"/>
</dbReference>
<organism evidence="1 2">
    <name type="scientific">Allomyces macrogynus (strain ATCC 38327)</name>
    <name type="common">Allomyces javanicus var. macrogynus</name>
    <dbReference type="NCBI Taxonomy" id="578462"/>
    <lineage>
        <taxon>Eukaryota</taxon>
        <taxon>Fungi</taxon>
        <taxon>Fungi incertae sedis</taxon>
        <taxon>Blastocladiomycota</taxon>
        <taxon>Blastocladiomycetes</taxon>
        <taxon>Blastocladiales</taxon>
        <taxon>Blastocladiaceae</taxon>
        <taxon>Allomyces</taxon>
    </lineage>
</organism>
<dbReference type="AlphaFoldDB" id="A0A0L0SKX4"/>
<protein>
    <recommendedName>
        <fullName evidence="3">C2 domain-containing protein</fullName>
    </recommendedName>
</protein>
<sequence>MALQITVVKSANLKVADILGTDPQNSSPCIRLSYPGCTAPGFMQSKCLLIQQADQSFADQGVSFRFDARMDPITIEFADKDPKRSSVAMGKGTVSRQDLSVALNAGTDKWIQLNKKSDGSYAGELCIRVSRYMQA</sequence>
<dbReference type="InterPro" id="IPR035892">
    <property type="entry name" value="C2_domain_sf"/>
</dbReference>
<reference evidence="2" key="2">
    <citation type="submission" date="2009-11" db="EMBL/GenBank/DDBJ databases">
        <title>The Genome Sequence of Allomyces macrogynus strain ATCC 38327.</title>
        <authorList>
            <consortium name="The Broad Institute Genome Sequencing Platform"/>
            <person name="Russ C."/>
            <person name="Cuomo C."/>
            <person name="Shea T."/>
            <person name="Young S.K."/>
            <person name="Zeng Q."/>
            <person name="Koehrsen M."/>
            <person name="Haas B."/>
            <person name="Borodovsky M."/>
            <person name="Guigo R."/>
            <person name="Alvarado L."/>
            <person name="Berlin A."/>
            <person name="Borenstein D."/>
            <person name="Chen Z."/>
            <person name="Engels R."/>
            <person name="Freedman E."/>
            <person name="Gellesch M."/>
            <person name="Goldberg J."/>
            <person name="Griggs A."/>
            <person name="Gujja S."/>
            <person name="Heiman D."/>
            <person name="Hepburn T."/>
            <person name="Howarth C."/>
            <person name="Jen D."/>
            <person name="Larson L."/>
            <person name="Lewis B."/>
            <person name="Mehta T."/>
            <person name="Park D."/>
            <person name="Pearson M."/>
            <person name="Roberts A."/>
            <person name="Saif S."/>
            <person name="Shenoy N."/>
            <person name="Sisk P."/>
            <person name="Stolte C."/>
            <person name="Sykes S."/>
            <person name="Walk T."/>
            <person name="White J."/>
            <person name="Yandava C."/>
            <person name="Burger G."/>
            <person name="Gray M.W."/>
            <person name="Holland P.W.H."/>
            <person name="King N."/>
            <person name="Lang F.B.F."/>
            <person name="Roger A.J."/>
            <person name="Ruiz-Trillo I."/>
            <person name="Lander E."/>
            <person name="Nusbaum C."/>
        </authorList>
    </citation>
    <scope>NUCLEOTIDE SEQUENCE [LARGE SCALE GENOMIC DNA]</scope>
    <source>
        <strain evidence="2">ATCC 38327</strain>
    </source>
</reference>
<evidence type="ECO:0008006" key="3">
    <source>
        <dbReference type="Google" id="ProtNLM"/>
    </source>
</evidence>
<keyword evidence="2" id="KW-1185">Reference proteome</keyword>
<dbReference type="OrthoDB" id="5517721at2759"/>
<gene>
    <name evidence="1" type="ORF">AMAG_08192</name>
</gene>
<reference evidence="1 2" key="1">
    <citation type="submission" date="2009-11" db="EMBL/GenBank/DDBJ databases">
        <title>Annotation of Allomyces macrogynus ATCC 38327.</title>
        <authorList>
            <consortium name="The Broad Institute Genome Sequencing Platform"/>
            <person name="Russ C."/>
            <person name="Cuomo C."/>
            <person name="Burger G."/>
            <person name="Gray M.W."/>
            <person name="Holland P.W.H."/>
            <person name="King N."/>
            <person name="Lang F.B.F."/>
            <person name="Roger A.J."/>
            <person name="Ruiz-Trillo I."/>
            <person name="Young S.K."/>
            <person name="Zeng Q."/>
            <person name="Gargeya S."/>
            <person name="Fitzgerald M."/>
            <person name="Haas B."/>
            <person name="Abouelleil A."/>
            <person name="Alvarado L."/>
            <person name="Arachchi H.M."/>
            <person name="Berlin A."/>
            <person name="Chapman S.B."/>
            <person name="Gearin G."/>
            <person name="Goldberg J."/>
            <person name="Griggs A."/>
            <person name="Gujja S."/>
            <person name="Hansen M."/>
            <person name="Heiman D."/>
            <person name="Howarth C."/>
            <person name="Larimer J."/>
            <person name="Lui A."/>
            <person name="MacDonald P.J.P."/>
            <person name="McCowen C."/>
            <person name="Montmayeur A."/>
            <person name="Murphy C."/>
            <person name="Neiman D."/>
            <person name="Pearson M."/>
            <person name="Priest M."/>
            <person name="Roberts A."/>
            <person name="Saif S."/>
            <person name="Shea T."/>
            <person name="Sisk P."/>
            <person name="Stolte C."/>
            <person name="Sykes S."/>
            <person name="Wortman J."/>
            <person name="Nusbaum C."/>
            <person name="Birren B."/>
        </authorList>
    </citation>
    <scope>NUCLEOTIDE SEQUENCE [LARGE SCALE GENOMIC DNA]</scope>
    <source>
        <strain evidence="1 2">ATCC 38327</strain>
    </source>
</reference>
<proteinExistence type="predicted"/>